<protein>
    <submittedName>
        <fullName evidence="2">Uncharacterized protein</fullName>
    </submittedName>
</protein>
<dbReference type="Proteomes" id="UP000078397">
    <property type="component" value="Unassembled WGS sequence"/>
</dbReference>
<evidence type="ECO:0000313" key="3">
    <source>
        <dbReference type="Proteomes" id="UP000078397"/>
    </source>
</evidence>
<dbReference type="AlphaFoldDB" id="A0A179FRX2"/>
<sequence length="388" mass="42998">MPGTLAHQIQHAHCTSTPSTRPTNWPSSHTGYHSPQRMLQAMLLLSHPANGSPLFRHRACIWPTDYNQRAPHHLEPERFNDTTVSTAESKHSCWFQFQLAAKPGNLALGFMGRFPQVSRMRATALSFTPDSQPLTALALTDSIRAVAQAFVPFCLMKNQDSKRGVLGLRFGPKYQTCYTNAKWWKRRAEPAFYGSGVVFEHQLPLACHPDSTPTSRALPTQGTYLAVALFKNTSRNNIESNEGIRQATRTDPSVISLAPNRHLSVHGKSTTNSRCSVLVKMCHRSGVYTKLLYQIVINCVVCGPILHCKDRHSHNDAQLQSVANPVCLQLRTYSLTSCCISCILCDVGLFWSVQIFGSRMPADVASKSPTSYIPTKTGWAIGLFGFGI</sequence>
<proteinExistence type="predicted"/>
<dbReference type="EMBL" id="LSBJ02000003">
    <property type="protein sequence ID" value="OAQ68375.1"/>
    <property type="molecule type" value="Genomic_DNA"/>
</dbReference>
<feature type="compositionally biased region" description="Polar residues" evidence="1">
    <location>
        <begin position="13"/>
        <end position="32"/>
    </location>
</feature>
<name>A0A179FRX2_METCM</name>
<feature type="region of interest" description="Disordered" evidence="1">
    <location>
        <begin position="1"/>
        <end position="32"/>
    </location>
</feature>
<evidence type="ECO:0000256" key="1">
    <source>
        <dbReference type="SAM" id="MobiDB-lite"/>
    </source>
</evidence>
<gene>
    <name evidence="2" type="ORF">VFPPC_15821</name>
</gene>
<evidence type="ECO:0000313" key="2">
    <source>
        <dbReference type="EMBL" id="OAQ68375.1"/>
    </source>
</evidence>
<reference evidence="2 3" key="1">
    <citation type="journal article" date="2016" name="PLoS Pathog.">
        <title>Biosynthesis of antibiotic leucinostatins in bio-control fungus Purpureocillium lilacinum and their inhibition on phytophthora revealed by genome mining.</title>
        <authorList>
            <person name="Wang G."/>
            <person name="Liu Z."/>
            <person name="Lin R."/>
            <person name="Li E."/>
            <person name="Mao Z."/>
            <person name="Ling J."/>
            <person name="Yang Y."/>
            <person name="Yin W.B."/>
            <person name="Xie B."/>
        </authorList>
    </citation>
    <scope>NUCLEOTIDE SEQUENCE [LARGE SCALE GENOMIC DNA]</scope>
    <source>
        <strain evidence="2">170</strain>
    </source>
</reference>
<accession>A0A179FRX2</accession>
<dbReference type="KEGG" id="pchm:VFPPC_15821"/>
<keyword evidence="3" id="KW-1185">Reference proteome</keyword>
<comment type="caution">
    <text evidence="2">The sequence shown here is derived from an EMBL/GenBank/DDBJ whole genome shotgun (WGS) entry which is preliminary data.</text>
</comment>
<dbReference type="GeneID" id="28857568"/>
<dbReference type="RefSeq" id="XP_018145225.1">
    <property type="nucleotide sequence ID" value="XM_018293574.1"/>
</dbReference>
<organism evidence="2 3">
    <name type="scientific">Pochonia chlamydosporia 170</name>
    <dbReference type="NCBI Taxonomy" id="1380566"/>
    <lineage>
        <taxon>Eukaryota</taxon>
        <taxon>Fungi</taxon>
        <taxon>Dikarya</taxon>
        <taxon>Ascomycota</taxon>
        <taxon>Pezizomycotina</taxon>
        <taxon>Sordariomycetes</taxon>
        <taxon>Hypocreomycetidae</taxon>
        <taxon>Hypocreales</taxon>
        <taxon>Clavicipitaceae</taxon>
        <taxon>Pochonia</taxon>
    </lineage>
</organism>